<evidence type="ECO:0000313" key="3">
    <source>
        <dbReference type="Proteomes" id="UP000830343"/>
    </source>
</evidence>
<sequence>MNKKMMITTVFLCVLTLTACNKESEPEIKATTSKEKQSNVIKKHEVKSDKKLSDKAEKKIKAAKERGKSLIDTPSTETPSTESPTTEAQTTEIASTEVPVESLPQVENQQPEIIEQAPDQNVQDPNIQQSPLPTEGENTIELPSLNQEVQDENVTETTIEAPAPTTDQVQ</sequence>
<dbReference type="Proteomes" id="UP000830343">
    <property type="component" value="Chromosome"/>
</dbReference>
<protein>
    <submittedName>
        <fullName evidence="2">Uncharacterized protein</fullName>
    </submittedName>
</protein>
<feature type="compositionally biased region" description="Polar residues" evidence="1">
    <location>
        <begin position="118"/>
        <end position="132"/>
    </location>
</feature>
<reference evidence="2" key="2">
    <citation type="submission" date="2022-04" db="EMBL/GenBank/DDBJ databases">
        <title>Antimicrobial genetic elements in methicillin-resistant Macrococcus armenti.</title>
        <authorList>
            <person name="Keller J.E."/>
            <person name="Schwendener S."/>
            <person name="Pantucek R."/>
            <person name="Perreten V."/>
        </authorList>
    </citation>
    <scope>NUCLEOTIDE SEQUENCE</scope>
    <source>
        <strain evidence="2">CCM 2609</strain>
    </source>
</reference>
<accession>A0ABY3ZRM0</accession>
<feature type="compositionally biased region" description="Low complexity" evidence="1">
    <location>
        <begin position="73"/>
        <end position="92"/>
    </location>
</feature>
<dbReference type="EMBL" id="CP094348">
    <property type="protein sequence ID" value="UOB19532.1"/>
    <property type="molecule type" value="Genomic_DNA"/>
</dbReference>
<feature type="compositionally biased region" description="Basic and acidic residues" evidence="1">
    <location>
        <begin position="24"/>
        <end position="69"/>
    </location>
</feature>
<proteinExistence type="predicted"/>
<feature type="region of interest" description="Disordered" evidence="1">
    <location>
        <begin position="24"/>
        <end position="170"/>
    </location>
</feature>
<organism evidence="2 3">
    <name type="scientific">Macrococcus armenti</name>
    <dbReference type="NCBI Taxonomy" id="2875764"/>
    <lineage>
        <taxon>Bacteria</taxon>
        <taxon>Bacillati</taxon>
        <taxon>Bacillota</taxon>
        <taxon>Bacilli</taxon>
        <taxon>Bacillales</taxon>
        <taxon>Staphylococcaceae</taxon>
        <taxon>Macrococcus</taxon>
    </lineage>
</organism>
<reference evidence="2" key="1">
    <citation type="submission" date="2022-03" db="EMBL/GenBank/DDBJ databases">
        <authorList>
            <person name="Vrbovska V."/>
            <person name="Kovarovic V."/>
            <person name="Botka T."/>
            <person name="Pantucek R."/>
        </authorList>
    </citation>
    <scope>NUCLEOTIDE SEQUENCE</scope>
    <source>
        <strain evidence="2">CCM 2609</strain>
    </source>
</reference>
<evidence type="ECO:0000313" key="2">
    <source>
        <dbReference type="EMBL" id="UOB19532.1"/>
    </source>
</evidence>
<dbReference type="RefSeq" id="WP_243364950.1">
    <property type="nucleotide sequence ID" value="NZ_CP094348.1"/>
</dbReference>
<feature type="compositionally biased region" description="Low complexity" evidence="1">
    <location>
        <begin position="155"/>
        <end position="170"/>
    </location>
</feature>
<dbReference type="PROSITE" id="PS51257">
    <property type="entry name" value="PROKAR_LIPOPROTEIN"/>
    <property type="match status" value="1"/>
</dbReference>
<name>A0ABY3ZRM0_9STAP</name>
<evidence type="ECO:0000256" key="1">
    <source>
        <dbReference type="SAM" id="MobiDB-lite"/>
    </source>
</evidence>
<keyword evidence="3" id="KW-1185">Reference proteome</keyword>
<gene>
    <name evidence="2" type="ORF">MRZ06_05590</name>
</gene>